<evidence type="ECO:0000313" key="3">
    <source>
        <dbReference type="Proteomes" id="UP001432062"/>
    </source>
</evidence>
<organism evidence="2 3">
    <name type="scientific">Nocardia vinacea</name>
    <dbReference type="NCBI Taxonomy" id="96468"/>
    <lineage>
        <taxon>Bacteria</taxon>
        <taxon>Bacillati</taxon>
        <taxon>Actinomycetota</taxon>
        <taxon>Actinomycetes</taxon>
        <taxon>Mycobacteriales</taxon>
        <taxon>Nocardiaceae</taxon>
        <taxon>Nocardia</taxon>
    </lineage>
</organism>
<evidence type="ECO:0000313" key="2">
    <source>
        <dbReference type="EMBL" id="WUV46049.1"/>
    </source>
</evidence>
<gene>
    <name evidence="2" type="ORF">OG563_44445</name>
</gene>
<accession>A0ABZ1YS28</accession>
<keyword evidence="3" id="KW-1185">Reference proteome</keyword>
<reference evidence="2" key="1">
    <citation type="submission" date="2022-10" db="EMBL/GenBank/DDBJ databases">
        <title>The complete genomes of actinobacterial strains from the NBC collection.</title>
        <authorList>
            <person name="Joergensen T.S."/>
            <person name="Alvarez Arevalo M."/>
            <person name="Sterndorff E.B."/>
            <person name="Faurdal D."/>
            <person name="Vuksanovic O."/>
            <person name="Mourched A.-S."/>
            <person name="Charusanti P."/>
            <person name="Shaw S."/>
            <person name="Blin K."/>
            <person name="Weber T."/>
        </authorList>
    </citation>
    <scope>NUCLEOTIDE SEQUENCE</scope>
    <source>
        <strain evidence="2">NBC_01482</strain>
    </source>
</reference>
<name>A0ABZ1YS28_9NOCA</name>
<feature type="transmembrane region" description="Helical" evidence="1">
    <location>
        <begin position="51"/>
        <end position="69"/>
    </location>
</feature>
<dbReference type="Proteomes" id="UP001432062">
    <property type="component" value="Chromosome"/>
</dbReference>
<proteinExistence type="predicted"/>
<evidence type="ECO:0000256" key="1">
    <source>
        <dbReference type="SAM" id="Phobius"/>
    </source>
</evidence>
<keyword evidence="1" id="KW-1133">Transmembrane helix</keyword>
<keyword evidence="1" id="KW-0472">Membrane</keyword>
<protein>
    <submittedName>
        <fullName evidence="2">Uncharacterized protein</fullName>
    </submittedName>
</protein>
<dbReference type="RefSeq" id="WP_329409615.1">
    <property type="nucleotide sequence ID" value="NZ_CP109441.1"/>
</dbReference>
<dbReference type="EMBL" id="CP109441">
    <property type="protein sequence ID" value="WUV46049.1"/>
    <property type="molecule type" value="Genomic_DNA"/>
</dbReference>
<keyword evidence="1" id="KW-0812">Transmembrane</keyword>
<sequence>MLIATLIIGTIGLVRRWLGRRTPETKSGAPQWRNAVRRIIGSVRLRRPGPALAAVVTLAGMIWVGLALAPC</sequence>